<evidence type="ECO:0000313" key="2">
    <source>
        <dbReference type="EMBL" id="EME87280.1"/>
    </source>
</evidence>
<dbReference type="Proteomes" id="UP000016932">
    <property type="component" value="Unassembled WGS sequence"/>
</dbReference>
<dbReference type="STRING" id="383855.N1Q5N4"/>
<sequence length="410" mass="45387">MVDELESPLSSRHFASTKDTGLRASHEVLDQVQQDHKADLLHAGYCLLCTIGLAILDLTCLLLFHRCELSSAMHDTNARDRIRRNEVRRQRTSIIHGKAHSLAAAPTQGPCPCTGSRTLFDSWDLARFPGAKDAKMSSFTYDGFMDPDWQQYEEPAAPYASVLPNAAYGYAPEMATYAAQDSGNAVSAFQHEPGRVPSPKSTGKRVQTSRENTAISAITKNQADQNSALFTVSLRPRLMIRRHCDGGEPCQPCSEQATSCKYRPEMNNYMLGDGTMEKVLQLAERYNTTLASLNDDIDVMNTTLRSIEARLDRSMPQAPRSMTERRPKGQLAEGILTLRIPCKIVVGLRQPLPDHLKRASIEPCRPPCSMLSFATSGVAMAVTAYAGNRMRPESSDMHLIGSVTSKRIRR</sequence>
<keyword evidence="3" id="KW-1185">Reference proteome</keyword>
<feature type="coiled-coil region" evidence="1">
    <location>
        <begin position="276"/>
        <end position="310"/>
    </location>
</feature>
<reference evidence="2 3" key="1">
    <citation type="journal article" date="2012" name="PLoS Pathog.">
        <title>Diverse lifestyles and strategies of plant pathogenesis encoded in the genomes of eighteen Dothideomycetes fungi.</title>
        <authorList>
            <person name="Ohm R.A."/>
            <person name="Feau N."/>
            <person name="Henrissat B."/>
            <person name="Schoch C.L."/>
            <person name="Horwitz B.A."/>
            <person name="Barry K.W."/>
            <person name="Condon B.J."/>
            <person name="Copeland A.C."/>
            <person name="Dhillon B."/>
            <person name="Glaser F."/>
            <person name="Hesse C.N."/>
            <person name="Kosti I."/>
            <person name="LaButti K."/>
            <person name="Lindquist E.A."/>
            <person name="Lucas S."/>
            <person name="Salamov A.A."/>
            <person name="Bradshaw R.E."/>
            <person name="Ciuffetti L."/>
            <person name="Hamelin R.C."/>
            <person name="Kema G.H.J."/>
            <person name="Lawrence C."/>
            <person name="Scott J.A."/>
            <person name="Spatafora J.W."/>
            <person name="Turgeon B.G."/>
            <person name="de Wit P.J.G.M."/>
            <person name="Zhong S."/>
            <person name="Goodwin S.B."/>
            <person name="Grigoriev I.V."/>
        </authorList>
    </citation>
    <scope>NUCLEOTIDE SEQUENCE [LARGE SCALE GENOMIC DNA]</scope>
    <source>
        <strain evidence="2 3">CIRAD86</strain>
    </source>
</reference>
<dbReference type="GeneID" id="19332325"/>
<dbReference type="OrthoDB" id="3944708at2759"/>
<dbReference type="EMBL" id="KB446555">
    <property type="protein sequence ID" value="EME87280.1"/>
    <property type="molecule type" value="Genomic_DNA"/>
</dbReference>
<dbReference type="AlphaFoldDB" id="N1Q5N4"/>
<keyword evidence="1" id="KW-0175">Coiled coil</keyword>
<dbReference type="KEGG" id="pfj:MYCFIDRAFT_169137"/>
<gene>
    <name evidence="2" type="ORF">MYCFIDRAFT_169137</name>
</gene>
<organism evidence="2 3">
    <name type="scientific">Pseudocercospora fijiensis (strain CIRAD86)</name>
    <name type="common">Black leaf streak disease fungus</name>
    <name type="synonym">Mycosphaerella fijiensis</name>
    <dbReference type="NCBI Taxonomy" id="383855"/>
    <lineage>
        <taxon>Eukaryota</taxon>
        <taxon>Fungi</taxon>
        <taxon>Dikarya</taxon>
        <taxon>Ascomycota</taxon>
        <taxon>Pezizomycotina</taxon>
        <taxon>Dothideomycetes</taxon>
        <taxon>Dothideomycetidae</taxon>
        <taxon>Mycosphaerellales</taxon>
        <taxon>Mycosphaerellaceae</taxon>
        <taxon>Pseudocercospora</taxon>
    </lineage>
</organism>
<dbReference type="VEuPathDB" id="FungiDB:MYCFIDRAFT_169137"/>
<evidence type="ECO:0008006" key="4">
    <source>
        <dbReference type="Google" id="ProtNLM"/>
    </source>
</evidence>
<proteinExistence type="predicted"/>
<accession>N1Q5N4</accession>
<protein>
    <recommendedName>
        <fullName evidence="4">Zn(2)-C6 fungal-type domain-containing protein</fullName>
    </recommendedName>
</protein>
<evidence type="ECO:0000256" key="1">
    <source>
        <dbReference type="SAM" id="Coils"/>
    </source>
</evidence>
<evidence type="ECO:0000313" key="3">
    <source>
        <dbReference type="Proteomes" id="UP000016932"/>
    </source>
</evidence>
<dbReference type="RefSeq" id="XP_007920778.1">
    <property type="nucleotide sequence ID" value="XM_007922587.1"/>
</dbReference>
<dbReference type="HOGENOM" id="CLU_671074_0_0_1"/>
<name>N1Q5N4_PSEFD</name>